<evidence type="ECO:0000256" key="13">
    <source>
        <dbReference type="ARBA" id="ARBA00022842"/>
    </source>
</evidence>
<dbReference type="GO" id="GO:0006508">
    <property type="term" value="P:proteolysis"/>
    <property type="evidence" value="ECO:0007669"/>
    <property type="project" value="UniProtKB-KW"/>
</dbReference>
<keyword evidence="11" id="KW-0378">Hydrolase</keyword>
<keyword evidence="7" id="KW-0479">Metal-binding</keyword>
<dbReference type="AlphaFoldDB" id="A0A4Y9XQV1"/>
<evidence type="ECO:0000256" key="19">
    <source>
        <dbReference type="ARBA" id="ARBA00023172"/>
    </source>
</evidence>
<dbReference type="Proteomes" id="UP000298390">
    <property type="component" value="Unassembled WGS sequence"/>
</dbReference>
<dbReference type="Pfam" id="PF13976">
    <property type="entry name" value="gag_pre-integrs"/>
    <property type="match status" value="1"/>
</dbReference>
<evidence type="ECO:0000256" key="4">
    <source>
        <dbReference type="ARBA" id="ARBA00022670"/>
    </source>
</evidence>
<keyword evidence="8" id="KW-0547">Nucleotide-binding</keyword>
<evidence type="ECO:0000256" key="3">
    <source>
        <dbReference type="ARBA" id="ARBA00022612"/>
    </source>
</evidence>
<evidence type="ECO:0000313" key="26">
    <source>
        <dbReference type="Proteomes" id="UP000298390"/>
    </source>
</evidence>
<dbReference type="InterPro" id="IPR036397">
    <property type="entry name" value="RNaseH_sf"/>
</dbReference>
<keyword evidence="4" id="KW-0645">Protease</keyword>
<feature type="compositionally biased region" description="Acidic residues" evidence="23">
    <location>
        <begin position="760"/>
        <end position="774"/>
    </location>
</feature>
<dbReference type="InterPro" id="IPR043502">
    <property type="entry name" value="DNA/RNA_pol_sf"/>
</dbReference>
<dbReference type="GO" id="GO:0003723">
    <property type="term" value="F:RNA binding"/>
    <property type="evidence" value="ECO:0007669"/>
    <property type="project" value="UniProtKB-KW"/>
</dbReference>
<keyword evidence="12" id="KW-0067">ATP-binding</keyword>
<organism evidence="25 26">
    <name type="scientific">Rhodofomes roseus</name>
    <dbReference type="NCBI Taxonomy" id="34475"/>
    <lineage>
        <taxon>Eukaryota</taxon>
        <taxon>Fungi</taxon>
        <taxon>Dikarya</taxon>
        <taxon>Basidiomycota</taxon>
        <taxon>Agaricomycotina</taxon>
        <taxon>Agaricomycetes</taxon>
        <taxon>Polyporales</taxon>
        <taxon>Rhodofomes</taxon>
    </lineage>
</organism>
<dbReference type="Pfam" id="PF00665">
    <property type="entry name" value="rve"/>
    <property type="match status" value="1"/>
</dbReference>
<dbReference type="Pfam" id="PF14223">
    <property type="entry name" value="Retrotran_gag_2"/>
    <property type="match status" value="1"/>
</dbReference>
<dbReference type="InterPro" id="IPR057670">
    <property type="entry name" value="SH3_retrovirus"/>
</dbReference>
<evidence type="ECO:0000256" key="20">
    <source>
        <dbReference type="ARBA" id="ARBA00023268"/>
    </source>
</evidence>
<reference evidence="25 26" key="1">
    <citation type="submission" date="2019-01" db="EMBL/GenBank/DDBJ databases">
        <title>Genome sequencing of the rare red list fungi Fomitopsis rosea.</title>
        <authorList>
            <person name="Buettner E."/>
            <person name="Kellner H."/>
        </authorList>
    </citation>
    <scope>NUCLEOTIDE SEQUENCE [LARGE SCALE GENOMIC DNA]</scope>
    <source>
        <strain evidence="25 26">DSM 105464</strain>
    </source>
</reference>
<evidence type="ECO:0000313" key="25">
    <source>
        <dbReference type="EMBL" id="TFY52466.1"/>
    </source>
</evidence>
<dbReference type="Pfam" id="PF22936">
    <property type="entry name" value="Pol_BBD"/>
    <property type="match status" value="1"/>
</dbReference>
<evidence type="ECO:0000256" key="2">
    <source>
        <dbReference type="ARBA" id="ARBA00022578"/>
    </source>
</evidence>
<dbReference type="SUPFAM" id="SSF56672">
    <property type="entry name" value="DNA/RNA polymerases"/>
    <property type="match status" value="1"/>
</dbReference>
<dbReference type="EMBL" id="SEKV01000971">
    <property type="protein sequence ID" value="TFY52466.1"/>
    <property type="molecule type" value="Genomic_DNA"/>
</dbReference>
<dbReference type="GO" id="GO:0004519">
    <property type="term" value="F:endonuclease activity"/>
    <property type="evidence" value="ECO:0007669"/>
    <property type="project" value="UniProtKB-KW"/>
</dbReference>
<keyword evidence="14" id="KW-0694">RNA-binding</keyword>
<evidence type="ECO:0000256" key="15">
    <source>
        <dbReference type="ARBA" id="ARBA00022908"/>
    </source>
</evidence>
<dbReference type="PANTHER" id="PTHR42648:SF11">
    <property type="entry name" value="TRANSPOSON TY4-P GAG-POL POLYPROTEIN"/>
    <property type="match status" value="1"/>
</dbReference>
<keyword evidence="2" id="KW-0815">Transposition</keyword>
<accession>A0A4Y9XQV1</accession>
<dbReference type="Pfam" id="PF07727">
    <property type="entry name" value="RVT_2"/>
    <property type="match status" value="1"/>
</dbReference>
<protein>
    <recommendedName>
        <fullName evidence="24">Integrase catalytic domain-containing protein</fullName>
    </recommendedName>
</protein>
<evidence type="ECO:0000256" key="7">
    <source>
        <dbReference type="ARBA" id="ARBA00022723"/>
    </source>
</evidence>
<evidence type="ECO:0000256" key="9">
    <source>
        <dbReference type="ARBA" id="ARBA00022750"/>
    </source>
</evidence>
<evidence type="ECO:0000259" key="24">
    <source>
        <dbReference type="PROSITE" id="PS50994"/>
    </source>
</evidence>
<dbReference type="GO" id="GO:0005524">
    <property type="term" value="F:ATP binding"/>
    <property type="evidence" value="ECO:0007669"/>
    <property type="project" value="UniProtKB-KW"/>
</dbReference>
<evidence type="ECO:0000256" key="17">
    <source>
        <dbReference type="ARBA" id="ARBA00022932"/>
    </source>
</evidence>
<dbReference type="GO" id="GO:0015074">
    <property type="term" value="P:DNA integration"/>
    <property type="evidence" value="ECO:0007669"/>
    <property type="project" value="UniProtKB-KW"/>
</dbReference>
<evidence type="ECO:0000256" key="21">
    <source>
        <dbReference type="ARBA" id="ARBA00048173"/>
    </source>
</evidence>
<dbReference type="InterPro" id="IPR001584">
    <property type="entry name" value="Integrase_cat-core"/>
</dbReference>
<feature type="compositionally biased region" description="Pro residues" evidence="23">
    <location>
        <begin position="800"/>
        <end position="811"/>
    </location>
</feature>
<dbReference type="SUPFAM" id="SSF53098">
    <property type="entry name" value="Ribonuclease H-like"/>
    <property type="match status" value="1"/>
</dbReference>
<evidence type="ECO:0000256" key="16">
    <source>
        <dbReference type="ARBA" id="ARBA00022918"/>
    </source>
</evidence>
<dbReference type="GO" id="GO:0006310">
    <property type="term" value="P:DNA recombination"/>
    <property type="evidence" value="ECO:0007669"/>
    <property type="project" value="UniProtKB-KW"/>
</dbReference>
<feature type="compositionally biased region" description="Basic residues" evidence="23">
    <location>
        <begin position="241"/>
        <end position="253"/>
    </location>
</feature>
<keyword evidence="16" id="KW-0695">RNA-directed DNA polymerase</keyword>
<dbReference type="GO" id="GO:0004190">
    <property type="term" value="F:aspartic-type endopeptidase activity"/>
    <property type="evidence" value="ECO:0007669"/>
    <property type="project" value="UniProtKB-KW"/>
</dbReference>
<dbReference type="GO" id="GO:0005634">
    <property type="term" value="C:nucleus"/>
    <property type="evidence" value="ECO:0007669"/>
    <property type="project" value="UniProtKB-ARBA"/>
</dbReference>
<dbReference type="PANTHER" id="PTHR42648">
    <property type="entry name" value="TRANSPOSASE, PUTATIVE-RELATED"/>
    <property type="match status" value="1"/>
</dbReference>
<keyword evidence="3" id="KW-1188">Viral release from host cell</keyword>
<evidence type="ECO:0000256" key="1">
    <source>
        <dbReference type="ARBA" id="ARBA00002180"/>
    </source>
</evidence>
<keyword evidence="17" id="KW-0239">DNA-directed DNA polymerase</keyword>
<feature type="region of interest" description="Disordered" evidence="23">
    <location>
        <begin position="741"/>
        <end position="853"/>
    </location>
</feature>
<dbReference type="InterPro" id="IPR039537">
    <property type="entry name" value="Retrotran_Ty1/copia-like"/>
</dbReference>
<keyword evidence="17" id="KW-0808">Transferase</keyword>
<feature type="compositionally biased region" description="Basic and acidic residues" evidence="23">
    <location>
        <begin position="741"/>
        <end position="759"/>
    </location>
</feature>
<feature type="compositionally biased region" description="Low complexity" evidence="23">
    <location>
        <begin position="261"/>
        <end position="277"/>
    </location>
</feature>
<keyword evidence="10" id="KW-0255">Endonuclease</keyword>
<dbReference type="GO" id="GO:0046872">
    <property type="term" value="F:metal ion binding"/>
    <property type="evidence" value="ECO:0007669"/>
    <property type="project" value="UniProtKB-KW"/>
</dbReference>
<evidence type="ECO:0000256" key="6">
    <source>
        <dbReference type="ARBA" id="ARBA00022722"/>
    </source>
</evidence>
<evidence type="ECO:0000256" key="10">
    <source>
        <dbReference type="ARBA" id="ARBA00022759"/>
    </source>
</evidence>
<sequence length="1259" mass="141179">MGDVKPDNVPKLSSASQYADWSAAMRGYLVFIQAWPAVTATGTPAADFATQNARAQGVLFMRTDRSMHHLLEKDTGDLKDAKDMWNSLKTAFGTPDTAYVWSLFQSLIKSPEMSDSKPMQDQINKLVTRLKEISGGGITLGDSTQALLLLSKLPESYQSMISALLATQTLKDLKVDSVQSKILAEESLRRSGMGQSASKTSQVKHKSKDPCDHCGGAHGSKNCWTKYPHLRPQNKGGGKGKNNKGKGKGKGKGKNGGNGQSSSGTSNTASASDSSNVVTVESSSSSANTMTASWYTAANTASGRTTDWIMDSGASKTITNDMADFWDYTPYEEPMIFSTAGKSKIAAYGEGTIKGVVHVEGKHIVSTITNVAYIPAASSRLFSTGVIERSGFTLVQGGGRMVIFDQPILHGSDRIRGNKIMEAHHTPFNNLYMLHMEIMKPQLAKSADKSNFRLWHQRFGHSSEEVIRQLPKHTKGVDSIGDKDKSPCAGCQWGKSHRAPFPTSDKRASKPLEIVHTDEDGPMRTTAIGGWRYFISFLDDYSGLGRAYFLKHKNDSTQAFDDFKAWAENQTNEKIKAVRSDRGGEYTSTEFTEHLRKFGIEHQKTMPYSPQQNGRAERWNRTIVEKAMSMLHHAGLSHGFWQLAVDAAVHIYNRQPMRRLNWQCPITLWDSTVPDISYFRVFGCKAYVHVQKEQRAGKLDKKAVEMIFVGYELGSKGYRFWNPATRSIVVSRDVTFDEETFPAHKDLGNNPKSLDKPFDEPPEDANSEDSDSEDLPIPVPIPEHEPEPEDHPEPVGDIPQPQPDPVPPPQPQYERPRRQGAGQNPKRNKDNAYGDEPPANIDRRTDAQGRQQSEAETLMFVRMLAEANHGVPQSHREAMESQDKAKWHASEGSEYKSLMDNKTWVLVPRPKNRKVIKCRWVYAIKHDGRYKARVVAKGFTQVWGQDYTETFSPVARFESVRYLLAHAALEDWEIESMDVKTAFLNGDLDEEIYMEQPEGWAVPGKENWVCLLKKAIYGLKQASRQWNAKIHKSLLDLGFKRTYSDAGIYVFSRESEGHTCLIILYVDDLLLMGDSKLFIDNIKQRLSLEYQMTDLGAVQRFLGLHICRERLARRIFVDQEDYIQSVLERFQMSNCKSARTPLPAGAVLQKNTDTASEIFRTRYQSIIGSIMYAMLGTRPDISFAVTRLAKFSSNPSKEHMKFAYYVLRYLQGTKELALCYDGGSNSGLIAYSDSDWAEDRDCRGARSDATRNRTVNRNT</sequence>
<dbReference type="STRING" id="34475.A0A4Y9XQV1"/>
<comment type="caution">
    <text evidence="25">The sequence shown here is derived from an EMBL/GenBank/DDBJ whole genome shotgun (WGS) entry which is preliminary data.</text>
</comment>
<dbReference type="GO" id="GO:0032196">
    <property type="term" value="P:transposition"/>
    <property type="evidence" value="ECO:0007669"/>
    <property type="project" value="UniProtKB-KW"/>
</dbReference>
<comment type="catalytic activity">
    <reaction evidence="22">
        <text>DNA(n) + a 2'-deoxyribonucleoside 5'-triphosphate = DNA(n+1) + diphosphate</text>
        <dbReference type="Rhea" id="RHEA:22508"/>
        <dbReference type="Rhea" id="RHEA-COMP:17339"/>
        <dbReference type="Rhea" id="RHEA-COMP:17340"/>
        <dbReference type="ChEBI" id="CHEBI:33019"/>
        <dbReference type="ChEBI" id="CHEBI:61560"/>
        <dbReference type="ChEBI" id="CHEBI:173112"/>
        <dbReference type="EC" id="2.7.7.7"/>
    </reaction>
</comment>
<dbReference type="GO" id="GO:0003887">
    <property type="term" value="F:DNA-directed DNA polymerase activity"/>
    <property type="evidence" value="ECO:0007669"/>
    <property type="project" value="UniProtKB-KW"/>
</dbReference>
<evidence type="ECO:0000256" key="8">
    <source>
        <dbReference type="ARBA" id="ARBA00022741"/>
    </source>
</evidence>
<keyword evidence="6" id="KW-0540">Nuclease</keyword>
<feature type="region of interest" description="Disordered" evidence="23">
    <location>
        <begin position="187"/>
        <end position="277"/>
    </location>
</feature>
<evidence type="ECO:0000256" key="23">
    <source>
        <dbReference type="SAM" id="MobiDB-lite"/>
    </source>
</evidence>
<evidence type="ECO:0000256" key="22">
    <source>
        <dbReference type="ARBA" id="ARBA00049244"/>
    </source>
</evidence>
<keyword evidence="20" id="KW-0511">Multifunctional enzyme</keyword>
<dbReference type="InterPro" id="IPR025724">
    <property type="entry name" value="GAG-pre-integrase_dom"/>
</dbReference>
<feature type="domain" description="Integrase catalytic" evidence="24">
    <location>
        <begin position="507"/>
        <end position="673"/>
    </location>
</feature>
<evidence type="ECO:0000256" key="12">
    <source>
        <dbReference type="ARBA" id="ARBA00022840"/>
    </source>
</evidence>
<keyword evidence="15" id="KW-0229">DNA integration</keyword>
<comment type="catalytic activity">
    <reaction evidence="21">
        <text>DNA(n) + a 2'-deoxyribonucleoside 5'-triphosphate = DNA(n+1) + diphosphate</text>
        <dbReference type="Rhea" id="RHEA:22508"/>
        <dbReference type="Rhea" id="RHEA-COMP:17339"/>
        <dbReference type="Rhea" id="RHEA-COMP:17340"/>
        <dbReference type="ChEBI" id="CHEBI:33019"/>
        <dbReference type="ChEBI" id="CHEBI:61560"/>
        <dbReference type="ChEBI" id="CHEBI:173112"/>
        <dbReference type="EC" id="2.7.7.49"/>
    </reaction>
</comment>
<keyword evidence="9" id="KW-0064">Aspartyl protease</keyword>
<dbReference type="PROSITE" id="PS50994">
    <property type="entry name" value="INTEGRASE"/>
    <property type="match status" value="1"/>
</dbReference>
<dbReference type="Gene3D" id="3.30.420.10">
    <property type="entry name" value="Ribonuclease H-like superfamily/Ribonuclease H"/>
    <property type="match status" value="1"/>
</dbReference>
<proteinExistence type="predicted"/>
<dbReference type="InterPro" id="IPR012337">
    <property type="entry name" value="RNaseH-like_sf"/>
</dbReference>
<comment type="function">
    <text evidence="1">The aspartyl protease (PR) mediates the proteolytic cleavages of the Gag and Gag-Pol polyproteins after assembly of the VLP.</text>
</comment>
<gene>
    <name evidence="25" type="ORF">EVJ58_g10003</name>
</gene>
<keyword evidence="18" id="KW-0917">Virion maturation</keyword>
<keyword evidence="5" id="KW-0548">Nucleotidyltransferase</keyword>
<name>A0A4Y9XQV1_9APHY</name>
<dbReference type="GO" id="GO:0003964">
    <property type="term" value="F:RNA-directed DNA polymerase activity"/>
    <property type="evidence" value="ECO:0007669"/>
    <property type="project" value="UniProtKB-KW"/>
</dbReference>
<dbReference type="InterPro" id="IPR054722">
    <property type="entry name" value="PolX-like_BBD"/>
</dbReference>
<feature type="compositionally biased region" description="Basic and acidic residues" evidence="23">
    <location>
        <begin position="782"/>
        <end position="794"/>
    </location>
</feature>
<dbReference type="InterPro" id="IPR013103">
    <property type="entry name" value="RVT_2"/>
</dbReference>
<evidence type="ECO:0000256" key="5">
    <source>
        <dbReference type="ARBA" id="ARBA00022695"/>
    </source>
</evidence>
<evidence type="ECO:0000256" key="18">
    <source>
        <dbReference type="ARBA" id="ARBA00023113"/>
    </source>
</evidence>
<keyword evidence="19" id="KW-0233">DNA recombination</keyword>
<keyword evidence="13" id="KW-0460">Magnesium</keyword>
<evidence type="ECO:0000256" key="11">
    <source>
        <dbReference type="ARBA" id="ARBA00022801"/>
    </source>
</evidence>
<dbReference type="Pfam" id="PF25597">
    <property type="entry name" value="SH3_retrovirus"/>
    <property type="match status" value="1"/>
</dbReference>
<evidence type="ECO:0000256" key="14">
    <source>
        <dbReference type="ARBA" id="ARBA00022884"/>
    </source>
</evidence>